<dbReference type="PROSITE" id="PS50262">
    <property type="entry name" value="G_PROTEIN_RECEP_F1_2"/>
    <property type="match status" value="1"/>
</dbReference>
<reference evidence="11 12" key="1">
    <citation type="submission" date="2019-03" db="EMBL/GenBank/DDBJ databases">
        <title>An improved genome assembly of the fluke Schistosoma japonicum.</title>
        <authorList>
            <person name="Hu W."/>
            <person name="Luo F."/>
            <person name="Yin M."/>
            <person name="Mo X."/>
            <person name="Sun C."/>
            <person name="Wu Q."/>
            <person name="Zhu B."/>
            <person name="Xiang M."/>
            <person name="Wang J."/>
            <person name="Wang Y."/>
            <person name="Zhang T."/>
            <person name="Xu B."/>
            <person name="Zheng H."/>
            <person name="Feng Z."/>
        </authorList>
    </citation>
    <scope>NUCLEOTIDE SEQUENCE [LARGE SCALE GENOMIC DNA]</scope>
    <source>
        <strain evidence="11">HuSjv2</strain>
        <tissue evidence="11">Worms</tissue>
    </source>
</reference>
<name>A0A4Z2DR02_SCHJA</name>
<evidence type="ECO:0000256" key="6">
    <source>
        <dbReference type="ARBA" id="ARBA00023170"/>
    </source>
</evidence>
<keyword evidence="12" id="KW-1185">Reference proteome</keyword>
<protein>
    <submittedName>
        <fullName evidence="11">7 transmembrane receptor</fullName>
    </submittedName>
</protein>
<feature type="transmembrane region" description="Helical" evidence="9">
    <location>
        <begin position="70"/>
        <end position="91"/>
    </location>
</feature>
<evidence type="ECO:0000256" key="2">
    <source>
        <dbReference type="ARBA" id="ARBA00022692"/>
    </source>
</evidence>
<dbReference type="EMBL" id="SKCS01000070">
    <property type="protein sequence ID" value="TNN18570.1"/>
    <property type="molecule type" value="Genomic_DNA"/>
</dbReference>
<keyword evidence="5 9" id="KW-0472">Membrane</keyword>
<evidence type="ECO:0000256" key="9">
    <source>
        <dbReference type="SAM" id="Phobius"/>
    </source>
</evidence>
<organism evidence="11 12">
    <name type="scientific">Schistosoma japonicum</name>
    <name type="common">Blood fluke</name>
    <dbReference type="NCBI Taxonomy" id="6182"/>
    <lineage>
        <taxon>Eukaryota</taxon>
        <taxon>Metazoa</taxon>
        <taxon>Spiralia</taxon>
        <taxon>Lophotrochozoa</taxon>
        <taxon>Platyhelminthes</taxon>
        <taxon>Trematoda</taxon>
        <taxon>Digenea</taxon>
        <taxon>Strigeidida</taxon>
        <taxon>Schistosomatoidea</taxon>
        <taxon>Schistosomatidae</taxon>
        <taxon>Schistosoma</taxon>
    </lineage>
</organism>
<proteinExistence type="predicted"/>
<dbReference type="InterPro" id="IPR000276">
    <property type="entry name" value="GPCR_Rhodpsn"/>
</dbReference>
<evidence type="ECO:0000313" key="11">
    <source>
        <dbReference type="EMBL" id="TNN18570.1"/>
    </source>
</evidence>
<feature type="transmembrane region" description="Helical" evidence="9">
    <location>
        <begin position="279"/>
        <end position="303"/>
    </location>
</feature>
<evidence type="ECO:0000313" key="12">
    <source>
        <dbReference type="Proteomes" id="UP000311919"/>
    </source>
</evidence>
<evidence type="ECO:0000256" key="1">
    <source>
        <dbReference type="ARBA" id="ARBA00004141"/>
    </source>
</evidence>
<evidence type="ECO:0000259" key="10">
    <source>
        <dbReference type="PROSITE" id="PS50262"/>
    </source>
</evidence>
<keyword evidence="7" id="KW-0807">Transducer</keyword>
<comment type="caution">
    <text evidence="11">The sequence shown here is derived from an EMBL/GenBank/DDBJ whole genome shotgun (WGS) entry which is preliminary data.</text>
</comment>
<evidence type="ECO:0000256" key="7">
    <source>
        <dbReference type="ARBA" id="ARBA00023224"/>
    </source>
</evidence>
<feature type="transmembrane region" description="Helical" evidence="9">
    <location>
        <begin position="393"/>
        <end position="416"/>
    </location>
</feature>
<feature type="transmembrane region" description="Helical" evidence="9">
    <location>
        <begin position="163"/>
        <end position="184"/>
    </location>
</feature>
<dbReference type="AlphaFoldDB" id="A0A4Z2DR02"/>
<dbReference type="GO" id="GO:0004930">
    <property type="term" value="F:G protein-coupled receptor activity"/>
    <property type="evidence" value="ECO:0007669"/>
    <property type="project" value="UniProtKB-KW"/>
</dbReference>
<feature type="region of interest" description="Disordered" evidence="8">
    <location>
        <begin position="477"/>
        <end position="498"/>
    </location>
</feature>
<dbReference type="InterPro" id="IPR017452">
    <property type="entry name" value="GPCR_Rhodpsn_7TM"/>
</dbReference>
<keyword evidence="2 9" id="KW-0812">Transmembrane</keyword>
<dbReference type="GO" id="GO:0005886">
    <property type="term" value="C:plasma membrane"/>
    <property type="evidence" value="ECO:0007669"/>
    <property type="project" value="TreeGrafter"/>
</dbReference>
<dbReference type="SUPFAM" id="SSF81321">
    <property type="entry name" value="Family A G protein-coupled receptor-like"/>
    <property type="match status" value="1"/>
</dbReference>
<evidence type="ECO:0000256" key="8">
    <source>
        <dbReference type="SAM" id="MobiDB-lite"/>
    </source>
</evidence>
<dbReference type="PANTHER" id="PTHR24243">
    <property type="entry name" value="G-PROTEIN COUPLED RECEPTOR"/>
    <property type="match status" value="1"/>
</dbReference>
<evidence type="ECO:0000256" key="3">
    <source>
        <dbReference type="ARBA" id="ARBA00022989"/>
    </source>
</evidence>
<dbReference type="Proteomes" id="UP000311919">
    <property type="component" value="Unassembled WGS sequence"/>
</dbReference>
<dbReference type="OrthoDB" id="9990906at2759"/>
<accession>A0A4Z2DR02</accession>
<feature type="domain" description="G-protein coupled receptors family 1 profile" evidence="10">
    <location>
        <begin position="53"/>
        <end position="454"/>
    </location>
</feature>
<dbReference type="Gene3D" id="1.20.1070.10">
    <property type="entry name" value="Rhodopsin 7-helix transmembrane proteins"/>
    <property type="match status" value="1"/>
</dbReference>
<feature type="transmembrane region" description="Helical" evidence="9">
    <location>
        <begin position="121"/>
        <end position="142"/>
    </location>
</feature>
<dbReference type="PRINTS" id="PR00237">
    <property type="entry name" value="GPCRRHODOPSN"/>
</dbReference>
<dbReference type="PANTHER" id="PTHR24243:SF233">
    <property type="entry name" value="THYROTROPIN-RELEASING HORMONE RECEPTOR"/>
    <property type="match status" value="1"/>
</dbReference>
<keyword evidence="6 11" id="KW-0675">Receptor</keyword>
<keyword evidence="3 9" id="KW-1133">Transmembrane helix</keyword>
<keyword evidence="4" id="KW-0297">G-protein coupled receptor</keyword>
<evidence type="ECO:0000256" key="5">
    <source>
        <dbReference type="ARBA" id="ARBA00023136"/>
    </source>
</evidence>
<evidence type="ECO:0000256" key="4">
    <source>
        <dbReference type="ARBA" id="ARBA00023040"/>
    </source>
</evidence>
<feature type="transmembrane region" description="Helical" evidence="9">
    <location>
        <begin position="41"/>
        <end position="63"/>
    </location>
</feature>
<sequence>MTSNIFNVSMLNVNKSLTDNKEECSIHVKNMEYAVGFLRGYISPIIVILGVFGNMAAFYLFLTHKPWNRFSIYVMILAISDSLVLISNTFLDDFLGRGLYYLTNKSIMIKLDTYSLFSCQFMELVGTWFVFNSGCLLVAFSIDRVNCLFWPLKCRSNGGVGMATFICIFIIVIGLILSIPYAMLQTLIDKNTILSNKTISSILMNNTITNTTTTTTTITDNDSTKANNNNIGNNVYQSSSCPQCIRDNHEEAIQNLSPSLTCALSTYANQMNNKDLLSFLFSTVLTYMVPCILLVFINTIILLKLISIKAKRRNLCKTRNTSEQFMHWRNGADHMSITPIDSTINPITSPPPPRISSSGLTISTDNTLTSTMASILRRRRHTITEDRKELGRVVVLLLLSFFYLCFTFPVSISLTIRANLNNQHTKCQHLLYAHLSRLLTSIKDINYALNGYTYALFFQFYRTRLLNILTCSHHSRHHRQQQQQQQQHQHQHEQQQHQYRLDYQHKENKKKLNYPEQCNSIILKNYFTNKQKLSDSL</sequence>
<comment type="subcellular location">
    <subcellularLocation>
        <location evidence="1">Membrane</location>
        <topology evidence="1">Multi-pass membrane protein</topology>
    </subcellularLocation>
</comment>
<gene>
    <name evidence="11" type="ORF">EWB00_010059</name>
</gene>